<dbReference type="OrthoDB" id="8902597at2"/>
<gene>
    <name evidence="2" type="ORF">EKH80_09415</name>
</gene>
<reference evidence="2 3" key="1">
    <citation type="submission" date="2018-12" db="EMBL/GenBank/DDBJ databases">
        <title>Dyella dinghuensis sp. nov. DHOA06 and Dyella choica sp. nov. 4M-K27, isolated from forest soil.</title>
        <authorList>
            <person name="Qiu L.-H."/>
            <person name="Gao Z.-H."/>
        </authorList>
    </citation>
    <scope>NUCLEOTIDE SEQUENCE [LARGE SCALE GENOMIC DNA]</scope>
    <source>
        <strain evidence="2 3">4M-K27</strain>
    </source>
</reference>
<comment type="caution">
    <text evidence="2">The sequence shown here is derived from an EMBL/GenBank/DDBJ whole genome shotgun (WGS) entry which is preliminary data.</text>
</comment>
<organism evidence="2 3">
    <name type="scientific">Dyella choica</name>
    <dbReference type="NCBI Taxonomy" id="1927959"/>
    <lineage>
        <taxon>Bacteria</taxon>
        <taxon>Pseudomonadati</taxon>
        <taxon>Pseudomonadota</taxon>
        <taxon>Gammaproteobacteria</taxon>
        <taxon>Lysobacterales</taxon>
        <taxon>Rhodanobacteraceae</taxon>
        <taxon>Dyella</taxon>
    </lineage>
</organism>
<dbReference type="AlphaFoldDB" id="A0A3S0S0E4"/>
<feature type="chain" id="PRO_5018615206" description="DUF1579 domain-containing protein" evidence="1">
    <location>
        <begin position="24"/>
        <end position="173"/>
    </location>
</feature>
<evidence type="ECO:0000256" key="1">
    <source>
        <dbReference type="SAM" id="SignalP"/>
    </source>
</evidence>
<proteinExistence type="predicted"/>
<dbReference type="EMBL" id="RYYV01000006">
    <property type="protein sequence ID" value="RUL75935.1"/>
    <property type="molecule type" value="Genomic_DNA"/>
</dbReference>
<protein>
    <recommendedName>
        <fullName evidence="4">DUF1579 domain-containing protein</fullName>
    </recommendedName>
</protein>
<evidence type="ECO:0000313" key="2">
    <source>
        <dbReference type="EMBL" id="RUL75935.1"/>
    </source>
</evidence>
<evidence type="ECO:0008006" key="4">
    <source>
        <dbReference type="Google" id="ProtNLM"/>
    </source>
</evidence>
<name>A0A3S0S0E4_9GAMM</name>
<dbReference type="Proteomes" id="UP000274358">
    <property type="component" value="Unassembled WGS sequence"/>
</dbReference>
<keyword evidence="3" id="KW-1185">Reference proteome</keyword>
<accession>A0A3S0S0E4</accession>
<evidence type="ECO:0000313" key="3">
    <source>
        <dbReference type="Proteomes" id="UP000274358"/>
    </source>
</evidence>
<keyword evidence="1" id="KW-0732">Signal</keyword>
<dbReference type="RefSeq" id="WP_126684500.1">
    <property type="nucleotide sequence ID" value="NZ_RYYV01000006.1"/>
</dbReference>
<feature type="signal peptide" evidence="1">
    <location>
        <begin position="1"/>
        <end position="23"/>
    </location>
</feature>
<sequence length="173" mass="19078">MKTIAYVYAALLACSLASPAAMASVDGPHCTDAAHRQFDFFAGNWDAYDSAGKLLGHNRVEKAHDGCVLIEHWSGVEGESGTSLNIYDANRKVWNETWASSHGTLLTMEGGMRGQQMVMIGTHVEEDGRVALHRNIWTPMPDGVHQVWDYSLDGGQTWIVNYDGYLRPAKAPR</sequence>